<protein>
    <recommendedName>
        <fullName evidence="1">Metallo-beta-lactamase domain-containing protein</fullName>
    </recommendedName>
</protein>
<proteinExistence type="predicted"/>
<reference evidence="2 3" key="1">
    <citation type="submission" date="2009-08" db="EMBL/GenBank/DDBJ databases">
        <title>The Genome Sequence of Spizellomyces punctatus strain DAOM BR117.</title>
        <authorList>
            <consortium name="The Broad Institute Genome Sequencing Platform"/>
            <person name="Russ C."/>
            <person name="Cuomo C."/>
            <person name="Shea T."/>
            <person name="Young S.K."/>
            <person name="Zeng Q."/>
            <person name="Koehrsen M."/>
            <person name="Haas B."/>
            <person name="Borodovsky M."/>
            <person name="Guigo R."/>
            <person name="Alvarado L."/>
            <person name="Berlin A."/>
            <person name="Bochicchio J."/>
            <person name="Borenstein D."/>
            <person name="Chapman S."/>
            <person name="Chen Z."/>
            <person name="Engels R."/>
            <person name="Freedman E."/>
            <person name="Gellesch M."/>
            <person name="Goldberg J."/>
            <person name="Griggs A."/>
            <person name="Gujja S."/>
            <person name="Heiman D."/>
            <person name="Hepburn T."/>
            <person name="Howarth C."/>
            <person name="Jen D."/>
            <person name="Larson L."/>
            <person name="Lewis B."/>
            <person name="Mehta T."/>
            <person name="Park D."/>
            <person name="Pearson M."/>
            <person name="Roberts A."/>
            <person name="Saif S."/>
            <person name="Shenoy N."/>
            <person name="Sisk P."/>
            <person name="Stolte C."/>
            <person name="Sykes S."/>
            <person name="Thomson T."/>
            <person name="Walk T."/>
            <person name="White J."/>
            <person name="Yandava C."/>
            <person name="Burger G."/>
            <person name="Gray M.W."/>
            <person name="Holland P.W.H."/>
            <person name="King N."/>
            <person name="Lang F.B.F."/>
            <person name="Roger A.J."/>
            <person name="Ruiz-Trillo I."/>
            <person name="Lander E."/>
            <person name="Nusbaum C."/>
        </authorList>
    </citation>
    <scope>NUCLEOTIDE SEQUENCE [LARGE SCALE GENOMIC DNA]</scope>
    <source>
        <strain evidence="2 3">DAOM BR117</strain>
    </source>
</reference>
<dbReference type="FunCoup" id="A0A0L0HFZ3">
    <property type="interactions" value="3"/>
</dbReference>
<dbReference type="RefSeq" id="XP_016608450.1">
    <property type="nucleotide sequence ID" value="XM_016752966.1"/>
</dbReference>
<dbReference type="SUPFAM" id="SSF56281">
    <property type="entry name" value="Metallo-hydrolase/oxidoreductase"/>
    <property type="match status" value="1"/>
</dbReference>
<evidence type="ECO:0000259" key="1">
    <source>
        <dbReference type="Pfam" id="PF12706"/>
    </source>
</evidence>
<dbReference type="EMBL" id="KQ257456">
    <property type="protein sequence ID" value="KND00411.1"/>
    <property type="molecule type" value="Genomic_DNA"/>
</dbReference>
<dbReference type="STRING" id="645134.A0A0L0HFZ3"/>
<dbReference type="Gene3D" id="3.60.15.10">
    <property type="entry name" value="Ribonuclease Z/Hydroxyacylglutathione hydrolase-like"/>
    <property type="match status" value="1"/>
</dbReference>
<dbReference type="InterPro" id="IPR001279">
    <property type="entry name" value="Metallo-B-lactamas"/>
</dbReference>
<dbReference type="CDD" id="cd16279">
    <property type="entry name" value="metallo-hydrolase-like_MBL-fold"/>
    <property type="match status" value="1"/>
</dbReference>
<evidence type="ECO:0000313" key="3">
    <source>
        <dbReference type="Proteomes" id="UP000053201"/>
    </source>
</evidence>
<feature type="domain" description="Metallo-beta-lactamase" evidence="1">
    <location>
        <begin position="93"/>
        <end position="286"/>
    </location>
</feature>
<sequence>MTSKAPENRTNGTPPNIKELIFLGTGTSGNVPNIYCLTKDVPDCKVCIAAMDVKPSDGPKINGVISPTPIFNKNKRRTTSAVVRYMHSDGRMRTILIDCGKNFYESALTWFVHYRLRRIDAVLLTHGHADAMLGMDDLRQWTIGGAAFSVQDHIDVYCNEQTMSVVQGAFPYLVDKGKATGGGDVPSLNFRIMETTSEGYKRFMIEELEVIPVEVDHGKYSDGQPFKCLGFRFGDVTYVSDASGLPPHAKELIRGSKVLVMDSLHYGSHASHFSIPEAVEQCASLIKPGGRVFLTGFSHRVDHDTLAEELRQNEDLKKAGVKAEPAYDGLKVVI</sequence>
<keyword evidence="3" id="KW-1185">Reference proteome</keyword>
<dbReference type="eggNOG" id="ENOG502QWBK">
    <property type="taxonomic scope" value="Eukaryota"/>
</dbReference>
<organism evidence="2 3">
    <name type="scientific">Spizellomyces punctatus (strain DAOM BR117)</name>
    <dbReference type="NCBI Taxonomy" id="645134"/>
    <lineage>
        <taxon>Eukaryota</taxon>
        <taxon>Fungi</taxon>
        <taxon>Fungi incertae sedis</taxon>
        <taxon>Chytridiomycota</taxon>
        <taxon>Chytridiomycota incertae sedis</taxon>
        <taxon>Chytridiomycetes</taxon>
        <taxon>Spizellomycetales</taxon>
        <taxon>Spizellomycetaceae</taxon>
        <taxon>Spizellomyces</taxon>
    </lineage>
</organism>
<dbReference type="AlphaFoldDB" id="A0A0L0HFZ3"/>
<dbReference type="Proteomes" id="UP000053201">
    <property type="component" value="Unassembled WGS sequence"/>
</dbReference>
<dbReference type="InParanoid" id="A0A0L0HFZ3"/>
<dbReference type="Pfam" id="PF12706">
    <property type="entry name" value="Lactamase_B_2"/>
    <property type="match status" value="1"/>
</dbReference>
<dbReference type="PANTHER" id="PTHR42663:SF6">
    <property type="entry name" value="HYDROLASE C777.06C-RELATED"/>
    <property type="match status" value="1"/>
</dbReference>
<dbReference type="PANTHER" id="PTHR42663">
    <property type="entry name" value="HYDROLASE C777.06C-RELATED-RELATED"/>
    <property type="match status" value="1"/>
</dbReference>
<dbReference type="OMA" id="CGPDFRQ"/>
<accession>A0A0L0HFZ3</accession>
<name>A0A0L0HFZ3_SPIPD</name>
<dbReference type="VEuPathDB" id="FungiDB:SPPG_04734"/>
<gene>
    <name evidence="2" type="ORF">SPPG_04734</name>
</gene>
<evidence type="ECO:0000313" key="2">
    <source>
        <dbReference type="EMBL" id="KND00411.1"/>
    </source>
</evidence>
<dbReference type="GeneID" id="27688166"/>
<dbReference type="InterPro" id="IPR036866">
    <property type="entry name" value="RibonucZ/Hydroxyglut_hydro"/>
</dbReference>
<dbReference type="OrthoDB" id="341300at2759"/>